<evidence type="ECO:0000313" key="2">
    <source>
        <dbReference type="Proteomes" id="UP001146351"/>
    </source>
</evidence>
<keyword evidence="2" id="KW-1185">Reference proteome</keyword>
<dbReference type="InterPro" id="IPR012337">
    <property type="entry name" value="RNaseH-like_sf"/>
</dbReference>
<name>A0A9W9IUD4_9EURO</name>
<dbReference type="SUPFAM" id="SSF53098">
    <property type="entry name" value="Ribonuclease H-like"/>
    <property type="match status" value="1"/>
</dbReference>
<proteinExistence type="predicted"/>
<reference evidence="1" key="2">
    <citation type="journal article" date="2023" name="IMA Fungus">
        <title>Comparative genomic study of the Penicillium genus elucidates a diverse pangenome and 15 lateral gene transfer events.</title>
        <authorList>
            <person name="Petersen C."/>
            <person name="Sorensen T."/>
            <person name="Nielsen M.R."/>
            <person name="Sondergaard T.E."/>
            <person name="Sorensen J.L."/>
            <person name="Fitzpatrick D.A."/>
            <person name="Frisvad J.C."/>
            <person name="Nielsen K.L."/>
        </authorList>
    </citation>
    <scope>NUCLEOTIDE SEQUENCE</scope>
    <source>
        <strain evidence="1">IBT 21917</strain>
    </source>
</reference>
<accession>A0A9W9IUD4</accession>
<dbReference type="EMBL" id="JAPQKO010000001">
    <property type="protein sequence ID" value="KAJ5184189.1"/>
    <property type="molecule type" value="Genomic_DNA"/>
</dbReference>
<dbReference type="Proteomes" id="UP001146351">
    <property type="component" value="Unassembled WGS sequence"/>
</dbReference>
<gene>
    <name evidence="1" type="ORF">N7492_001805</name>
</gene>
<dbReference type="AlphaFoldDB" id="A0A9W9IUD4"/>
<dbReference type="GO" id="GO:0003676">
    <property type="term" value="F:nucleic acid binding"/>
    <property type="evidence" value="ECO:0007669"/>
    <property type="project" value="InterPro"/>
</dbReference>
<dbReference type="Gene3D" id="3.30.420.10">
    <property type="entry name" value="Ribonuclease H-like superfamily/Ribonuclease H"/>
    <property type="match status" value="1"/>
</dbReference>
<reference evidence="1" key="1">
    <citation type="submission" date="2022-11" db="EMBL/GenBank/DDBJ databases">
        <authorList>
            <person name="Petersen C."/>
        </authorList>
    </citation>
    <scope>NUCLEOTIDE SEQUENCE</scope>
    <source>
        <strain evidence="1">IBT 21917</strain>
    </source>
</reference>
<evidence type="ECO:0000313" key="1">
    <source>
        <dbReference type="EMBL" id="KAJ5184189.1"/>
    </source>
</evidence>
<sequence length="81" mass="8899">MPSGQVFLGTLRNLQKLTDRGADVEFRWFPAHSDVWGKETVDQLAKEATTASAGEPSSFPPFRQACSSIGDQSLCHHWPAP</sequence>
<dbReference type="InterPro" id="IPR036397">
    <property type="entry name" value="RNaseH_sf"/>
</dbReference>
<protein>
    <submittedName>
        <fullName evidence="1">Ribonuclease H-like protein</fullName>
    </submittedName>
</protein>
<comment type="caution">
    <text evidence="1">The sequence shown here is derived from an EMBL/GenBank/DDBJ whole genome shotgun (WGS) entry which is preliminary data.</text>
</comment>
<organism evidence="1 2">
    <name type="scientific">Penicillium capsulatum</name>
    <dbReference type="NCBI Taxonomy" id="69766"/>
    <lineage>
        <taxon>Eukaryota</taxon>
        <taxon>Fungi</taxon>
        <taxon>Dikarya</taxon>
        <taxon>Ascomycota</taxon>
        <taxon>Pezizomycotina</taxon>
        <taxon>Eurotiomycetes</taxon>
        <taxon>Eurotiomycetidae</taxon>
        <taxon>Eurotiales</taxon>
        <taxon>Aspergillaceae</taxon>
        <taxon>Penicillium</taxon>
    </lineage>
</organism>